<dbReference type="RefSeq" id="WP_156719289.1">
    <property type="nucleotide sequence ID" value="NZ_CACRUF010000016.1"/>
</dbReference>
<keyword evidence="3 10" id="KW-0812">Transmembrane</keyword>
<keyword evidence="5" id="KW-0406">Ion transport</keyword>
<evidence type="ECO:0000256" key="3">
    <source>
        <dbReference type="ARBA" id="ARBA00022692"/>
    </source>
</evidence>
<accession>A0A6N3A500</accession>
<feature type="transmembrane region" description="Helical" evidence="10">
    <location>
        <begin position="222"/>
        <end position="242"/>
    </location>
</feature>
<dbReference type="Pfam" id="PF00654">
    <property type="entry name" value="Voltage_CLC"/>
    <property type="match status" value="1"/>
</dbReference>
<evidence type="ECO:0000313" key="11">
    <source>
        <dbReference type="EMBL" id="VYT87159.1"/>
    </source>
</evidence>
<evidence type="ECO:0000256" key="10">
    <source>
        <dbReference type="SAM" id="Phobius"/>
    </source>
</evidence>
<feature type="transmembrane region" description="Helical" evidence="10">
    <location>
        <begin position="149"/>
        <end position="172"/>
    </location>
</feature>
<feature type="transmembrane region" description="Helical" evidence="10">
    <location>
        <begin position="254"/>
        <end position="275"/>
    </location>
</feature>
<sequence>MAFDKRLIGLIIIVGFIAGLVGASYTHLLHGIQHFVYHYSSADHMSFGTAVARVSPVERLIPLIICGLIGGVGWVLIHRYGKGVVDIKTAVSGKMDMNPITTVLHATLQIITVGIGSPLGREVAPREASAGITTFLVKHFDIKQEDRQLLIACAAGAGLAAVYNSPLSAAIFTLETLLLTWNIRAMSAALVCCGLATFVTRQAGVGDVIQYTMAQPSLGSHYVEFSIALGAIIALGVVLFNITQSKLPAIHRSSPVMIPISIVAFTLIGVLAMYFPEILGNGKAGNELTFTNEITWTYALGLFGSKWVAVLLALAAGAYGGRITPSMMLGSTLAIVFGTIWSIAVAPISLGMAAFIGAVAFLGLAQKMPMTSCVFMLELSRFSVEMLFPIALTMGTALMVEQIVQAKLKTSK</sequence>
<dbReference type="InterPro" id="IPR014743">
    <property type="entry name" value="Cl-channel_core"/>
</dbReference>
<feature type="transmembrane region" description="Helical" evidence="10">
    <location>
        <begin position="60"/>
        <end position="77"/>
    </location>
</feature>
<dbReference type="PANTHER" id="PTHR43427">
    <property type="entry name" value="CHLORIDE CHANNEL PROTEIN CLC-E"/>
    <property type="match status" value="1"/>
</dbReference>
<keyword evidence="8" id="KW-0868">Chloride</keyword>
<keyword evidence="9" id="KW-0407">Ion channel</keyword>
<dbReference type="InterPro" id="IPR050368">
    <property type="entry name" value="ClC-type_chloride_channel"/>
</dbReference>
<dbReference type="InterPro" id="IPR001807">
    <property type="entry name" value="ClC"/>
</dbReference>
<organism evidence="11">
    <name type="scientific">Veillonella dispar</name>
    <dbReference type="NCBI Taxonomy" id="39778"/>
    <lineage>
        <taxon>Bacteria</taxon>
        <taxon>Bacillati</taxon>
        <taxon>Bacillota</taxon>
        <taxon>Negativicutes</taxon>
        <taxon>Veillonellales</taxon>
        <taxon>Veillonellaceae</taxon>
        <taxon>Veillonella</taxon>
    </lineage>
</organism>
<gene>
    <name evidence="11" type="primary">clcA_1</name>
    <name evidence="11" type="ORF">VDLFYP95_00928</name>
</gene>
<protein>
    <submittedName>
        <fullName evidence="11">H(+)/Cl(-) exchange transporter ClcA</fullName>
    </submittedName>
</protein>
<evidence type="ECO:0000256" key="2">
    <source>
        <dbReference type="ARBA" id="ARBA00022448"/>
    </source>
</evidence>
<comment type="subcellular location">
    <subcellularLocation>
        <location evidence="1">Membrane</location>
        <topology evidence="1">Multi-pass membrane protein</topology>
    </subcellularLocation>
</comment>
<dbReference type="GO" id="GO:0005254">
    <property type="term" value="F:chloride channel activity"/>
    <property type="evidence" value="ECO:0007669"/>
    <property type="project" value="UniProtKB-KW"/>
</dbReference>
<feature type="transmembrane region" description="Helical" evidence="10">
    <location>
        <begin position="7"/>
        <end position="28"/>
    </location>
</feature>
<feature type="transmembrane region" description="Helical" evidence="10">
    <location>
        <begin position="333"/>
        <end position="366"/>
    </location>
</feature>
<evidence type="ECO:0000256" key="1">
    <source>
        <dbReference type="ARBA" id="ARBA00004141"/>
    </source>
</evidence>
<keyword evidence="2" id="KW-0813">Transport</keyword>
<evidence type="ECO:0000256" key="8">
    <source>
        <dbReference type="ARBA" id="ARBA00023214"/>
    </source>
</evidence>
<dbReference type="SUPFAM" id="SSF81340">
    <property type="entry name" value="Clc chloride channel"/>
    <property type="match status" value="1"/>
</dbReference>
<dbReference type="PRINTS" id="PR00762">
    <property type="entry name" value="CLCHANNEL"/>
</dbReference>
<evidence type="ECO:0000256" key="9">
    <source>
        <dbReference type="ARBA" id="ARBA00023303"/>
    </source>
</evidence>
<name>A0A6N3A500_9FIRM</name>
<evidence type="ECO:0000256" key="4">
    <source>
        <dbReference type="ARBA" id="ARBA00022989"/>
    </source>
</evidence>
<dbReference type="PANTHER" id="PTHR43427:SF6">
    <property type="entry name" value="CHLORIDE CHANNEL PROTEIN CLC-E"/>
    <property type="match status" value="1"/>
</dbReference>
<evidence type="ECO:0000256" key="7">
    <source>
        <dbReference type="ARBA" id="ARBA00023173"/>
    </source>
</evidence>
<evidence type="ECO:0000256" key="5">
    <source>
        <dbReference type="ARBA" id="ARBA00023065"/>
    </source>
</evidence>
<dbReference type="EMBL" id="CACRUF010000016">
    <property type="protein sequence ID" value="VYT87159.1"/>
    <property type="molecule type" value="Genomic_DNA"/>
</dbReference>
<feature type="transmembrane region" description="Helical" evidence="10">
    <location>
        <begin position="386"/>
        <end position="404"/>
    </location>
</feature>
<dbReference type="AlphaFoldDB" id="A0A6N3A500"/>
<proteinExistence type="predicted"/>
<keyword evidence="7" id="KW-0869">Chloride channel</keyword>
<dbReference type="GO" id="GO:0034707">
    <property type="term" value="C:chloride channel complex"/>
    <property type="evidence" value="ECO:0007669"/>
    <property type="project" value="UniProtKB-KW"/>
</dbReference>
<dbReference type="Gene3D" id="1.10.3080.10">
    <property type="entry name" value="Clc chloride channel"/>
    <property type="match status" value="1"/>
</dbReference>
<keyword evidence="4 10" id="KW-1133">Transmembrane helix</keyword>
<keyword evidence="6 10" id="KW-0472">Membrane</keyword>
<feature type="transmembrane region" description="Helical" evidence="10">
    <location>
        <begin position="295"/>
        <end position="321"/>
    </location>
</feature>
<reference evidence="11" key="1">
    <citation type="submission" date="2019-11" db="EMBL/GenBank/DDBJ databases">
        <authorList>
            <person name="Feng L."/>
        </authorList>
    </citation>
    <scope>NUCLEOTIDE SEQUENCE</scope>
    <source>
        <strain evidence="11">VdisparLFYP95</strain>
    </source>
</reference>
<evidence type="ECO:0000256" key="6">
    <source>
        <dbReference type="ARBA" id="ARBA00023136"/>
    </source>
</evidence>